<proteinExistence type="predicted"/>
<organism evidence="2 3">
    <name type="scientific">Rubrivirga marina</name>
    <dbReference type="NCBI Taxonomy" id="1196024"/>
    <lineage>
        <taxon>Bacteria</taxon>
        <taxon>Pseudomonadati</taxon>
        <taxon>Rhodothermota</taxon>
        <taxon>Rhodothermia</taxon>
        <taxon>Rhodothermales</taxon>
        <taxon>Rubricoccaceae</taxon>
        <taxon>Rubrivirga</taxon>
    </lineage>
</organism>
<keyword evidence="3" id="KW-1185">Reference proteome</keyword>
<dbReference type="RefSeq" id="WP_095510931.1">
    <property type="nucleotide sequence ID" value="NZ_MQWD01000001.1"/>
</dbReference>
<dbReference type="Proteomes" id="UP000216339">
    <property type="component" value="Unassembled WGS sequence"/>
</dbReference>
<dbReference type="Gene3D" id="3.60.15.10">
    <property type="entry name" value="Ribonuclease Z/Hydroxyacylglutathione hydrolase-like"/>
    <property type="match status" value="1"/>
</dbReference>
<dbReference type="InterPro" id="IPR045761">
    <property type="entry name" value="ODP_dom"/>
</dbReference>
<dbReference type="Pfam" id="PF19583">
    <property type="entry name" value="ODP"/>
    <property type="match status" value="1"/>
</dbReference>
<evidence type="ECO:0000313" key="3">
    <source>
        <dbReference type="Proteomes" id="UP000216339"/>
    </source>
</evidence>
<dbReference type="InterPro" id="IPR036866">
    <property type="entry name" value="RibonucZ/Hydroxyglut_hydro"/>
</dbReference>
<reference evidence="2 3" key="1">
    <citation type="submission" date="2016-11" db="EMBL/GenBank/DDBJ databases">
        <title>Study of marine rhodopsin-containing bacteria.</title>
        <authorList>
            <person name="Yoshizawa S."/>
            <person name="Kumagai Y."/>
            <person name="Kogure K."/>
        </authorList>
    </citation>
    <scope>NUCLEOTIDE SEQUENCE [LARGE SCALE GENOMIC DNA]</scope>
    <source>
        <strain evidence="2 3">SAORIC-28</strain>
    </source>
</reference>
<dbReference type="AlphaFoldDB" id="A0A271J181"/>
<dbReference type="GO" id="GO:0016787">
    <property type="term" value="F:hydrolase activity"/>
    <property type="evidence" value="ECO:0007669"/>
    <property type="project" value="UniProtKB-KW"/>
</dbReference>
<feature type="domain" description="ODP" evidence="1">
    <location>
        <begin position="24"/>
        <end position="218"/>
    </location>
</feature>
<dbReference type="EMBL" id="MQWD01000001">
    <property type="protein sequence ID" value="PAP77266.1"/>
    <property type="molecule type" value="Genomic_DNA"/>
</dbReference>
<name>A0A271J181_9BACT</name>
<comment type="caution">
    <text evidence="2">The sequence shown here is derived from an EMBL/GenBank/DDBJ whole genome shotgun (WGS) entry which is preliminary data.</text>
</comment>
<gene>
    <name evidence="2" type="ORF">BSZ37_12890</name>
</gene>
<sequence>MWTVDEIAPDVFRISVFAPEIDLQFNHFLVRDDEPLLYHTGLRAMFPAVREAVGSVLDPAGLRWISGSHFEADEWGALNDWLGIAPNAQAVCGVRGTLLNLTDFAARAPRALPADEPLETGRHRFRFLPTPHLPHGWDAGVLFEETGRTLFCSDLFHQTGPVEPITTADVVGRSREALLAYQADPEGILMDYVPYTPNTKRLLHGLAELQPQTLAVMHGSSFDGDGAGALRDLAEVMREVYGGELEAAPPAPA</sequence>
<accession>A0A271J181</accession>
<dbReference type="SUPFAM" id="SSF56281">
    <property type="entry name" value="Metallo-hydrolase/oxidoreductase"/>
    <property type="match status" value="1"/>
</dbReference>
<evidence type="ECO:0000313" key="2">
    <source>
        <dbReference type="EMBL" id="PAP77266.1"/>
    </source>
</evidence>
<keyword evidence="2" id="KW-0378">Hydrolase</keyword>
<dbReference type="OrthoDB" id="9807946at2"/>
<protein>
    <submittedName>
        <fullName evidence="2">MBL fold metallo-hydrolase</fullName>
    </submittedName>
</protein>
<evidence type="ECO:0000259" key="1">
    <source>
        <dbReference type="Pfam" id="PF19583"/>
    </source>
</evidence>